<organism evidence="2 3">
    <name type="scientific">Kitasatospora cystarginea</name>
    <dbReference type="NCBI Taxonomy" id="58350"/>
    <lineage>
        <taxon>Bacteria</taxon>
        <taxon>Bacillati</taxon>
        <taxon>Actinomycetota</taxon>
        <taxon>Actinomycetes</taxon>
        <taxon>Kitasatosporales</taxon>
        <taxon>Streptomycetaceae</taxon>
        <taxon>Kitasatospora</taxon>
    </lineage>
</organism>
<evidence type="ECO:0000313" key="2">
    <source>
        <dbReference type="EMBL" id="GAA2277862.1"/>
    </source>
</evidence>
<sequence>MKFPLPGERGQTPVEGARIPGTGLPLARGALRPATPWAATGTAHRPAFGPPLSEARNAAAEMICHTFEAPLELAPQPQLTAELDPNAVQELRR</sequence>
<dbReference type="RefSeq" id="WP_344641024.1">
    <property type="nucleotide sequence ID" value="NZ_BAAATR010000059.1"/>
</dbReference>
<dbReference type="EMBL" id="BAAATR010000059">
    <property type="protein sequence ID" value="GAA2277862.1"/>
    <property type="molecule type" value="Genomic_DNA"/>
</dbReference>
<gene>
    <name evidence="2" type="ORF">GCM10010430_74750</name>
</gene>
<dbReference type="Proteomes" id="UP001500305">
    <property type="component" value="Unassembled WGS sequence"/>
</dbReference>
<reference evidence="3" key="1">
    <citation type="journal article" date="2019" name="Int. J. Syst. Evol. Microbiol.">
        <title>The Global Catalogue of Microorganisms (GCM) 10K type strain sequencing project: providing services to taxonomists for standard genome sequencing and annotation.</title>
        <authorList>
            <consortium name="The Broad Institute Genomics Platform"/>
            <consortium name="The Broad Institute Genome Sequencing Center for Infectious Disease"/>
            <person name="Wu L."/>
            <person name="Ma J."/>
        </authorList>
    </citation>
    <scope>NUCLEOTIDE SEQUENCE [LARGE SCALE GENOMIC DNA]</scope>
    <source>
        <strain evidence="3">JCM 7356</strain>
    </source>
</reference>
<comment type="caution">
    <text evidence="2">The sequence shown here is derived from an EMBL/GenBank/DDBJ whole genome shotgun (WGS) entry which is preliminary data.</text>
</comment>
<keyword evidence="3" id="KW-1185">Reference proteome</keyword>
<accession>A0ABP5RZA6</accession>
<feature type="region of interest" description="Disordered" evidence="1">
    <location>
        <begin position="1"/>
        <end position="22"/>
    </location>
</feature>
<evidence type="ECO:0000256" key="1">
    <source>
        <dbReference type="SAM" id="MobiDB-lite"/>
    </source>
</evidence>
<protein>
    <submittedName>
        <fullName evidence="2">Uncharacterized protein</fullName>
    </submittedName>
</protein>
<proteinExistence type="predicted"/>
<name>A0ABP5RZA6_9ACTN</name>
<evidence type="ECO:0000313" key="3">
    <source>
        <dbReference type="Proteomes" id="UP001500305"/>
    </source>
</evidence>